<proteinExistence type="predicted"/>
<feature type="compositionally biased region" description="Polar residues" evidence="1">
    <location>
        <begin position="22"/>
        <end position="31"/>
    </location>
</feature>
<feature type="region of interest" description="Disordered" evidence="1">
    <location>
        <begin position="466"/>
        <end position="499"/>
    </location>
</feature>
<evidence type="ECO:0000313" key="3">
    <source>
        <dbReference type="EMBL" id="TMW82757.1"/>
    </source>
</evidence>
<dbReference type="Pfam" id="PF20167">
    <property type="entry name" value="Transposase_32"/>
    <property type="match status" value="1"/>
</dbReference>
<name>A0A6N2AJQ9_SOLCI</name>
<feature type="non-terminal residue" evidence="3">
    <location>
        <position position="1"/>
    </location>
</feature>
<accession>A0A6N2AJQ9</accession>
<evidence type="ECO:0000256" key="1">
    <source>
        <dbReference type="SAM" id="MobiDB-lite"/>
    </source>
</evidence>
<evidence type="ECO:0000259" key="2">
    <source>
        <dbReference type="Pfam" id="PF20167"/>
    </source>
</evidence>
<protein>
    <recommendedName>
        <fullName evidence="2">Putative plant transposon protein domain-containing protein</fullName>
    </recommendedName>
</protein>
<feature type="compositionally biased region" description="Basic and acidic residues" evidence="1">
    <location>
        <begin position="466"/>
        <end position="476"/>
    </location>
</feature>
<feature type="domain" description="Putative plant transposon protein" evidence="2">
    <location>
        <begin position="159"/>
        <end position="309"/>
    </location>
</feature>
<reference evidence="3" key="1">
    <citation type="submission" date="2019-05" db="EMBL/GenBank/DDBJ databases">
        <title>The de novo reference genome and transcriptome assemblies of the wild tomato species Solanum chilense.</title>
        <authorList>
            <person name="Stam R."/>
            <person name="Nosenko T."/>
            <person name="Hoerger A.C."/>
            <person name="Stephan W."/>
            <person name="Seidel M.A."/>
            <person name="Kuhn J.M.M."/>
            <person name="Haberer G."/>
            <person name="Tellier A."/>
        </authorList>
    </citation>
    <scope>NUCLEOTIDE SEQUENCE</scope>
    <source>
        <tissue evidence="3">Mature leaves</tissue>
    </source>
</reference>
<dbReference type="AlphaFoldDB" id="A0A6N2AJQ9"/>
<feature type="compositionally biased region" description="Low complexity" evidence="1">
    <location>
        <begin position="366"/>
        <end position="376"/>
    </location>
</feature>
<gene>
    <name evidence="3" type="ORF">EJD97_005030</name>
</gene>
<feature type="region of interest" description="Disordered" evidence="1">
    <location>
        <begin position="1"/>
        <end position="41"/>
    </location>
</feature>
<dbReference type="InterPro" id="IPR046796">
    <property type="entry name" value="Transposase_32_dom"/>
</dbReference>
<comment type="caution">
    <text evidence="3">The sequence shown here is derived from an EMBL/GenBank/DDBJ whole genome shotgun (WGS) entry which is preliminary data.</text>
</comment>
<sequence length="526" mass="56758">SHTHKVASSVVTASQSDEEHTLTGTPSGSSTNEKRASGSLGVSWSVEASGSAEVPAPATAAASALSDKADSLDSILGSPAQAPTPATDLPNRWCVDGQFQVYSDAMSLTDKGVMTRTLTLERRVLTGSLITMDEIHNLFTRNLLEWTARLLGRCSEEMAPLEQVRVWRVYVDISLPAIRRFLYGEGVDATRTPLTADFDYRWQIVKDGQFRREPSLRETTKRWMALHLSVDGEGADWVTEPKGAIQKANLTLTAKFLWLLVRQCLSLTAADNIATWDPTVLMAAIIAGFEVDFAWLLQVVMHERAFKVTVDIGLIRYEANELAPRRGTRPELPPLADDLADTVAQARTATQAASTDTTPVESIPGSSTSPSSSRAAPLPALVPLARAAVDNLRADIDTILEARVPESEAPSVEPAEDTVLAALFATSEILTPPPRENTKRCRGRAVDEVRVRKKERQEMEAARRVSLAEEEAHQMRASELPAGASSSHTVEIAGGTTDGAVVAEDTTECVKIAEDVGSGEPDPPAC</sequence>
<feature type="region of interest" description="Disordered" evidence="1">
    <location>
        <begin position="346"/>
        <end position="376"/>
    </location>
</feature>
<dbReference type="EMBL" id="RXGB01017353">
    <property type="protein sequence ID" value="TMW82757.1"/>
    <property type="molecule type" value="Genomic_DNA"/>
</dbReference>
<organism evidence="3">
    <name type="scientific">Solanum chilense</name>
    <name type="common">Tomato</name>
    <name type="synonym">Lycopersicon chilense</name>
    <dbReference type="NCBI Taxonomy" id="4083"/>
    <lineage>
        <taxon>Eukaryota</taxon>
        <taxon>Viridiplantae</taxon>
        <taxon>Streptophyta</taxon>
        <taxon>Embryophyta</taxon>
        <taxon>Tracheophyta</taxon>
        <taxon>Spermatophyta</taxon>
        <taxon>Magnoliopsida</taxon>
        <taxon>eudicotyledons</taxon>
        <taxon>Gunneridae</taxon>
        <taxon>Pentapetalae</taxon>
        <taxon>asterids</taxon>
        <taxon>lamiids</taxon>
        <taxon>Solanales</taxon>
        <taxon>Solanaceae</taxon>
        <taxon>Solanoideae</taxon>
        <taxon>Solaneae</taxon>
        <taxon>Solanum</taxon>
        <taxon>Solanum subgen. Lycopersicon</taxon>
    </lineage>
</organism>
<feature type="compositionally biased region" description="Low complexity" evidence="1">
    <location>
        <begin position="346"/>
        <end position="358"/>
    </location>
</feature>